<protein>
    <submittedName>
        <fullName evidence="6">Thioredoxin family protein</fullName>
    </submittedName>
</protein>
<gene>
    <name evidence="6" type="ORF">HP438_12540</name>
</gene>
<dbReference type="RefSeq" id="WP_175312397.1">
    <property type="nucleotide sequence ID" value="NZ_CBCRYR010000012.1"/>
</dbReference>
<dbReference type="EMBL" id="JABMCH010000065">
    <property type="protein sequence ID" value="NUU47797.1"/>
    <property type="molecule type" value="Genomic_DNA"/>
</dbReference>
<dbReference type="AlphaFoldDB" id="A0A7Y6EI65"/>
<comment type="caution">
    <text evidence="6">The sequence shown here is derived from an EMBL/GenBank/DDBJ whole genome shotgun (WGS) entry which is preliminary data.</text>
</comment>
<feature type="domain" description="Thioredoxin" evidence="5">
    <location>
        <begin position="1"/>
        <end position="109"/>
    </location>
</feature>
<evidence type="ECO:0000313" key="7">
    <source>
        <dbReference type="Proteomes" id="UP000536441"/>
    </source>
</evidence>
<evidence type="ECO:0000256" key="1">
    <source>
        <dbReference type="ARBA" id="ARBA00022448"/>
    </source>
</evidence>
<dbReference type="Gene3D" id="3.40.30.10">
    <property type="entry name" value="Glutaredoxin"/>
    <property type="match status" value="1"/>
</dbReference>
<evidence type="ECO:0000256" key="2">
    <source>
        <dbReference type="ARBA" id="ARBA00022982"/>
    </source>
</evidence>
<organism evidence="6 7">
    <name type="scientific">Sphingomonas zeae</name>
    <dbReference type="NCBI Taxonomy" id="1646122"/>
    <lineage>
        <taxon>Bacteria</taxon>
        <taxon>Pseudomonadati</taxon>
        <taxon>Pseudomonadota</taxon>
        <taxon>Alphaproteobacteria</taxon>
        <taxon>Sphingomonadales</taxon>
        <taxon>Sphingomonadaceae</taxon>
        <taxon>Sphingomonas</taxon>
    </lineage>
</organism>
<dbReference type="SUPFAM" id="SSF52833">
    <property type="entry name" value="Thioredoxin-like"/>
    <property type="match status" value="1"/>
</dbReference>
<name>A0A7Y6EI65_9SPHN</name>
<dbReference type="Pfam" id="PF00085">
    <property type="entry name" value="Thioredoxin"/>
    <property type="match status" value="1"/>
</dbReference>
<dbReference type="CDD" id="cd02947">
    <property type="entry name" value="TRX_family"/>
    <property type="match status" value="1"/>
</dbReference>
<keyword evidence="3" id="KW-1015">Disulfide bond</keyword>
<dbReference type="Proteomes" id="UP000536441">
    <property type="component" value="Unassembled WGS sequence"/>
</dbReference>
<proteinExistence type="predicted"/>
<keyword evidence="2" id="KW-0249">Electron transport</keyword>
<dbReference type="InterPro" id="IPR036249">
    <property type="entry name" value="Thioredoxin-like_sf"/>
</dbReference>
<evidence type="ECO:0000256" key="4">
    <source>
        <dbReference type="ARBA" id="ARBA00023284"/>
    </source>
</evidence>
<reference evidence="6 7" key="1">
    <citation type="submission" date="2020-05" db="EMBL/GenBank/DDBJ databases">
        <title>Genome Sequencing of Type Strains.</title>
        <authorList>
            <person name="Lemaire J.F."/>
            <person name="Inderbitzin P."/>
            <person name="Gregorio O.A."/>
            <person name="Collins S.B."/>
            <person name="Wespe N."/>
            <person name="Knight-Connoni V."/>
        </authorList>
    </citation>
    <scope>NUCLEOTIDE SEQUENCE [LARGE SCALE GENOMIC DNA]</scope>
    <source>
        <strain evidence="6 7">DSM 100049</strain>
    </source>
</reference>
<dbReference type="InterPro" id="IPR017937">
    <property type="entry name" value="Thioredoxin_CS"/>
</dbReference>
<keyword evidence="7" id="KW-1185">Reference proteome</keyword>
<dbReference type="InterPro" id="IPR013766">
    <property type="entry name" value="Thioredoxin_domain"/>
</dbReference>
<keyword evidence="1" id="KW-0813">Transport</keyword>
<accession>A0A7Y6EI65</accession>
<dbReference type="PROSITE" id="PS00194">
    <property type="entry name" value="THIOREDOXIN_1"/>
    <property type="match status" value="1"/>
</dbReference>
<dbReference type="GO" id="GO:0005737">
    <property type="term" value="C:cytoplasm"/>
    <property type="evidence" value="ECO:0007669"/>
    <property type="project" value="TreeGrafter"/>
</dbReference>
<evidence type="ECO:0000256" key="3">
    <source>
        <dbReference type="ARBA" id="ARBA00023157"/>
    </source>
</evidence>
<dbReference type="PANTHER" id="PTHR45663:SF11">
    <property type="entry name" value="GEO12009P1"/>
    <property type="match status" value="1"/>
</dbReference>
<dbReference type="GO" id="GO:0015035">
    <property type="term" value="F:protein-disulfide reductase activity"/>
    <property type="evidence" value="ECO:0007669"/>
    <property type="project" value="TreeGrafter"/>
</dbReference>
<evidence type="ECO:0000259" key="5">
    <source>
        <dbReference type="PROSITE" id="PS51352"/>
    </source>
</evidence>
<dbReference type="PANTHER" id="PTHR45663">
    <property type="entry name" value="GEO12009P1"/>
    <property type="match status" value="1"/>
</dbReference>
<sequence>MTMIQSNSGTSLASIDAAARDRLQLLVFSATWCGPCKAMAPAIEDIAQVYADDLVVARIDIEASPELAQAFAVRGVPTLVTRRGDTVIDRHVGSLTRTRLAMMIDDALERGRVGQ</sequence>
<dbReference type="PROSITE" id="PS51352">
    <property type="entry name" value="THIOREDOXIN_2"/>
    <property type="match status" value="1"/>
</dbReference>
<evidence type="ECO:0000313" key="6">
    <source>
        <dbReference type="EMBL" id="NUU47797.1"/>
    </source>
</evidence>
<keyword evidence="4" id="KW-0676">Redox-active center</keyword>